<keyword evidence="3" id="KW-0732">Signal</keyword>
<dbReference type="PROSITE" id="PS51257">
    <property type="entry name" value="PROKAR_LIPOPROTEIN"/>
    <property type="match status" value="1"/>
</dbReference>
<dbReference type="InterPro" id="IPR008979">
    <property type="entry name" value="Galactose-bd-like_sf"/>
</dbReference>
<dbReference type="EMBL" id="DVNG01000083">
    <property type="protein sequence ID" value="HIU50448.1"/>
    <property type="molecule type" value="Genomic_DNA"/>
</dbReference>
<accession>A0A9D1LYU8</accession>
<proteinExistence type="predicted"/>
<evidence type="ECO:0000313" key="5">
    <source>
        <dbReference type="EMBL" id="HIU50448.1"/>
    </source>
</evidence>
<evidence type="ECO:0000256" key="3">
    <source>
        <dbReference type="SAM" id="SignalP"/>
    </source>
</evidence>
<evidence type="ECO:0000259" key="4">
    <source>
        <dbReference type="PROSITE" id="PS50022"/>
    </source>
</evidence>
<evidence type="ECO:0000256" key="2">
    <source>
        <dbReference type="SAM" id="MobiDB-lite"/>
    </source>
</evidence>
<gene>
    <name evidence="5" type="ORF">IAD22_05495</name>
</gene>
<feature type="region of interest" description="Disordered" evidence="2">
    <location>
        <begin position="33"/>
        <end position="63"/>
    </location>
</feature>
<organism evidence="5 6">
    <name type="scientific">Candidatus Limousia pullorum</name>
    <dbReference type="NCBI Taxonomy" id="2840860"/>
    <lineage>
        <taxon>Bacteria</taxon>
        <taxon>Bacillati</taxon>
        <taxon>Bacillota</taxon>
        <taxon>Clostridia</taxon>
        <taxon>Eubacteriales</taxon>
        <taxon>Oscillospiraceae</taxon>
        <taxon>Oscillospiraceae incertae sedis</taxon>
        <taxon>Candidatus Limousia</taxon>
    </lineage>
</organism>
<keyword evidence="1" id="KW-0378">Hydrolase</keyword>
<reference evidence="5" key="2">
    <citation type="journal article" date="2021" name="PeerJ">
        <title>Extensive microbial diversity within the chicken gut microbiome revealed by metagenomics and culture.</title>
        <authorList>
            <person name="Gilroy R."/>
            <person name="Ravi A."/>
            <person name="Getino M."/>
            <person name="Pursley I."/>
            <person name="Horton D.L."/>
            <person name="Alikhan N.F."/>
            <person name="Baker D."/>
            <person name="Gharbi K."/>
            <person name="Hall N."/>
            <person name="Watson M."/>
            <person name="Adriaenssens E.M."/>
            <person name="Foster-Nyarko E."/>
            <person name="Jarju S."/>
            <person name="Secka A."/>
            <person name="Antonio M."/>
            <person name="Oren A."/>
            <person name="Chaudhuri R.R."/>
            <person name="La Ragione R."/>
            <person name="Hildebrand F."/>
            <person name="Pallen M.J."/>
        </authorList>
    </citation>
    <scope>NUCLEOTIDE SEQUENCE</scope>
    <source>
        <strain evidence="5">ChiGjej1B1-1684</strain>
    </source>
</reference>
<keyword evidence="1" id="KW-0326">Glycosidase</keyword>
<feature type="non-terminal residue" evidence="5">
    <location>
        <position position="184"/>
    </location>
</feature>
<protein>
    <submittedName>
        <fullName evidence="5">Discoidin domain-containing protein</fullName>
    </submittedName>
</protein>
<dbReference type="Pfam" id="PF00754">
    <property type="entry name" value="F5_F8_type_C"/>
    <property type="match status" value="1"/>
</dbReference>
<dbReference type="Proteomes" id="UP000824118">
    <property type="component" value="Unassembled WGS sequence"/>
</dbReference>
<name>A0A9D1LYU8_9FIRM</name>
<feature type="chain" id="PRO_5038911943" evidence="3">
    <location>
        <begin position="27"/>
        <end position="184"/>
    </location>
</feature>
<dbReference type="SUPFAM" id="SSF49785">
    <property type="entry name" value="Galactose-binding domain-like"/>
    <property type="match status" value="1"/>
</dbReference>
<dbReference type="Gene3D" id="2.60.120.260">
    <property type="entry name" value="Galactose-binding domain-like"/>
    <property type="match status" value="1"/>
</dbReference>
<evidence type="ECO:0000256" key="1">
    <source>
        <dbReference type="ARBA" id="ARBA00023295"/>
    </source>
</evidence>
<evidence type="ECO:0000313" key="6">
    <source>
        <dbReference type="Proteomes" id="UP000824118"/>
    </source>
</evidence>
<comment type="caution">
    <text evidence="5">The sequence shown here is derived from an EMBL/GenBank/DDBJ whole genome shotgun (WGS) entry which is preliminary data.</text>
</comment>
<sequence>MAKSTPKKLVALVLSAVMALSCLATGAVSTASAREADELDPSGMKITAGSQEGSTPISNAFDDNKGTMWETNWSSGGDTSSYDKHYVVIDLGKEYKVSGIRYTPRQDGTATNGTITSYTIYADLTEDSMSQVAAGSWDANRDVKTASFGPYRVRYIKIKCDESMHDSPTLTTSAAEIGIIGAEI</sequence>
<dbReference type="GO" id="GO:0016798">
    <property type="term" value="F:hydrolase activity, acting on glycosyl bonds"/>
    <property type="evidence" value="ECO:0007669"/>
    <property type="project" value="UniProtKB-KW"/>
</dbReference>
<dbReference type="InterPro" id="IPR000421">
    <property type="entry name" value="FA58C"/>
</dbReference>
<reference evidence="5" key="1">
    <citation type="submission" date="2020-10" db="EMBL/GenBank/DDBJ databases">
        <authorList>
            <person name="Gilroy R."/>
        </authorList>
    </citation>
    <scope>NUCLEOTIDE SEQUENCE</scope>
    <source>
        <strain evidence="5">ChiGjej1B1-1684</strain>
    </source>
</reference>
<feature type="signal peptide" evidence="3">
    <location>
        <begin position="1"/>
        <end position="26"/>
    </location>
</feature>
<dbReference type="AlphaFoldDB" id="A0A9D1LYU8"/>
<feature type="domain" description="F5/8 type C" evidence="4">
    <location>
        <begin position="27"/>
        <end position="182"/>
    </location>
</feature>
<feature type="compositionally biased region" description="Polar residues" evidence="2">
    <location>
        <begin position="48"/>
        <end position="58"/>
    </location>
</feature>
<dbReference type="PROSITE" id="PS50022">
    <property type="entry name" value="FA58C_3"/>
    <property type="match status" value="1"/>
</dbReference>